<evidence type="ECO:0000313" key="1">
    <source>
        <dbReference type="EMBL" id="CBI11677.1"/>
    </source>
</evidence>
<accession>E6QWQ3</accession>
<dbReference type="AlphaFoldDB" id="E6QWQ3"/>
<gene>
    <name evidence="1" type="ORF">CARN7_2514</name>
</gene>
<organism evidence="1">
    <name type="scientific">mine drainage metagenome</name>
    <dbReference type="NCBI Taxonomy" id="410659"/>
    <lineage>
        <taxon>unclassified sequences</taxon>
        <taxon>metagenomes</taxon>
        <taxon>ecological metagenomes</taxon>
    </lineage>
</organism>
<proteinExistence type="predicted"/>
<comment type="caution">
    <text evidence="1">The sequence shown here is derived from an EMBL/GenBank/DDBJ whole genome shotgun (WGS) entry which is preliminary data.</text>
</comment>
<reference evidence="1" key="1">
    <citation type="submission" date="2009-10" db="EMBL/GenBank/DDBJ databases">
        <title>Diversity of trophic interactions inside an arsenic-rich microbial ecosystem.</title>
        <authorList>
            <person name="Bertin P.N."/>
            <person name="Heinrich-Salmeron A."/>
            <person name="Pelletier E."/>
            <person name="Goulhen-Chollet F."/>
            <person name="Arsene-Ploetze F."/>
            <person name="Gallien S."/>
            <person name="Calteau A."/>
            <person name="Vallenet D."/>
            <person name="Casiot C."/>
            <person name="Chane-Woon-Ming B."/>
            <person name="Giloteaux L."/>
            <person name="Barakat M."/>
            <person name="Bonnefoy V."/>
            <person name="Bruneel O."/>
            <person name="Chandler M."/>
            <person name="Cleiss J."/>
            <person name="Duran R."/>
            <person name="Elbaz-Poulichet F."/>
            <person name="Fonknechten N."/>
            <person name="Lauga B."/>
            <person name="Mornico D."/>
            <person name="Ortet P."/>
            <person name="Schaeffer C."/>
            <person name="Siguier P."/>
            <person name="Alexander Thil Smith A."/>
            <person name="Van Dorsselaer A."/>
            <person name="Weissenbach J."/>
            <person name="Medigue C."/>
            <person name="Le Paslier D."/>
        </authorList>
    </citation>
    <scope>NUCLEOTIDE SEQUENCE</scope>
</reference>
<protein>
    <submittedName>
        <fullName evidence="1">Uncharacterized protein</fullName>
    </submittedName>
</protein>
<name>E6QWQ3_9ZZZZ</name>
<dbReference type="EMBL" id="CABR01000156">
    <property type="protein sequence ID" value="CBI11677.1"/>
    <property type="molecule type" value="Genomic_DNA"/>
</dbReference>
<sequence>MPKMEINRRSGEHPIEAWIGEKRADLVLNWRDGFLGVSRIVAGKFFDPERDDLLILHPGEHCSLKRFIREHTQNIGKRRVSEFDECVERVSKDVLHADTPRFTPQFLERLHEPGSRDRYSMRPYSS</sequence>